<evidence type="ECO:0000313" key="2">
    <source>
        <dbReference type="EMBL" id="KAJ3991609.1"/>
    </source>
</evidence>
<reference evidence="2" key="1">
    <citation type="submission" date="2022-08" db="EMBL/GenBank/DDBJ databases">
        <authorList>
            <consortium name="DOE Joint Genome Institute"/>
            <person name="Min B."/>
            <person name="Riley R."/>
            <person name="Sierra-Patev S."/>
            <person name="Naranjo-Ortiz M."/>
            <person name="Looney B."/>
            <person name="Konkel Z."/>
            <person name="Slot J.C."/>
            <person name="Sakamoto Y."/>
            <person name="Steenwyk J.L."/>
            <person name="Rokas A."/>
            <person name="Carro J."/>
            <person name="Camarero S."/>
            <person name="Ferreira P."/>
            <person name="Molpeceres G."/>
            <person name="Ruiz-Duenas F.J."/>
            <person name="Serrano A."/>
            <person name="Henrissat B."/>
            <person name="Drula E."/>
            <person name="Hughes K.W."/>
            <person name="Mata J.L."/>
            <person name="Ishikawa N.K."/>
            <person name="Vargas-Isla R."/>
            <person name="Ushijima S."/>
            <person name="Smith C.A."/>
            <person name="Ahrendt S."/>
            <person name="Andreopoulos W."/>
            <person name="He G."/>
            <person name="Labutti K."/>
            <person name="Lipzen A."/>
            <person name="Ng V."/>
            <person name="Sandor L."/>
            <person name="Barry K."/>
            <person name="Martinez A.T."/>
            <person name="Xiao Y."/>
            <person name="Gibbons J.G."/>
            <person name="Terashima K."/>
            <person name="Hibbett D.S."/>
            <person name="Grigoriev I.V."/>
        </authorList>
    </citation>
    <scope>NUCLEOTIDE SEQUENCE</scope>
    <source>
        <strain evidence="2">TFB10827</strain>
    </source>
</reference>
<feature type="region of interest" description="Disordered" evidence="1">
    <location>
        <begin position="657"/>
        <end position="747"/>
    </location>
</feature>
<feature type="compositionally biased region" description="Polar residues" evidence="1">
    <location>
        <begin position="240"/>
        <end position="250"/>
    </location>
</feature>
<name>A0ABQ8PZD7_9AGAR</name>
<feature type="region of interest" description="Disordered" evidence="1">
    <location>
        <begin position="140"/>
        <end position="187"/>
    </location>
</feature>
<feature type="region of interest" description="Disordered" evidence="1">
    <location>
        <begin position="545"/>
        <end position="644"/>
    </location>
</feature>
<evidence type="ECO:0000313" key="3">
    <source>
        <dbReference type="Proteomes" id="UP001163828"/>
    </source>
</evidence>
<feature type="region of interest" description="Disordered" evidence="1">
    <location>
        <begin position="233"/>
        <end position="258"/>
    </location>
</feature>
<gene>
    <name evidence="2" type="ORF">F5050DRAFT_1124646</name>
</gene>
<dbReference type="Proteomes" id="UP001163828">
    <property type="component" value="Unassembled WGS sequence"/>
</dbReference>
<organism evidence="2 3">
    <name type="scientific">Lentinula boryana</name>
    <dbReference type="NCBI Taxonomy" id="40481"/>
    <lineage>
        <taxon>Eukaryota</taxon>
        <taxon>Fungi</taxon>
        <taxon>Dikarya</taxon>
        <taxon>Basidiomycota</taxon>
        <taxon>Agaricomycotina</taxon>
        <taxon>Agaricomycetes</taxon>
        <taxon>Agaricomycetidae</taxon>
        <taxon>Agaricales</taxon>
        <taxon>Marasmiineae</taxon>
        <taxon>Omphalotaceae</taxon>
        <taxon>Lentinula</taxon>
    </lineage>
</organism>
<feature type="region of interest" description="Disordered" evidence="1">
    <location>
        <begin position="306"/>
        <end position="361"/>
    </location>
</feature>
<dbReference type="EMBL" id="MU790989">
    <property type="protein sequence ID" value="KAJ3991609.1"/>
    <property type="molecule type" value="Genomic_DNA"/>
</dbReference>
<proteinExistence type="predicted"/>
<feature type="compositionally biased region" description="Low complexity" evidence="1">
    <location>
        <begin position="333"/>
        <end position="351"/>
    </location>
</feature>
<comment type="caution">
    <text evidence="2">The sequence shown here is derived from an EMBL/GenBank/DDBJ whole genome shotgun (WGS) entry which is preliminary data.</text>
</comment>
<feature type="compositionally biased region" description="Low complexity" evidence="1">
    <location>
        <begin position="156"/>
        <end position="166"/>
    </location>
</feature>
<keyword evidence="3" id="KW-1185">Reference proteome</keyword>
<evidence type="ECO:0000256" key="1">
    <source>
        <dbReference type="SAM" id="MobiDB-lite"/>
    </source>
</evidence>
<accession>A0ABQ8PZD7</accession>
<feature type="compositionally biased region" description="Polar residues" evidence="1">
    <location>
        <begin position="714"/>
        <end position="747"/>
    </location>
</feature>
<feature type="compositionally biased region" description="Low complexity" evidence="1">
    <location>
        <begin position="657"/>
        <end position="674"/>
    </location>
</feature>
<protein>
    <submittedName>
        <fullName evidence="2">Uncharacterized protein</fullName>
    </submittedName>
</protein>
<sequence length="881" mass="95946">MLGMPFSSNTLSNWDGGQGLFQARYEYNTLSTTKLPAVHIKNEENISLEDGSDSLKQPLALQSRNGVRLLSSEQSIASQEDTRFQVNDTASRNHTNTEKNYRECDSDSAVASTKATEIGSLFTPPQQHSSLRTHSPTLDTISLFGATPSPQSTTRSLSPLQQQPQSMGKKQEKSEEEFDPNSYHGQGTGTNIFLSHVSRPLLPNDTTFAHYLKPHPRILDQITRYSSPSILFKDLPSPPSSRTYAQTSLKSKSRPKSHVLASSVSAQYSSLVSRDHTYTNLEDALNASTSHNAEDDYLESMADARRPLSSISHKGKREILDGARQPSSKKLKLSASSTSISSHGTGSTSLIPKQNPTTKKSLHSYRLGDIIPTEESTKDDYILLYVGTHGDYSSMGWSKAARGSYKGIHISPSTASKGKDRELHRSLVVNSNTRHIEMENNRKVGPGAKRGLPAGLNGCSIGFGIGLRDCKGKERAASSANENPGWAECMLLSIIAAETRAGLWIAHHSDEGSCRNGDQTDDEDNFLNRDLPEIHQIQAITSYPSAQSSVSIPGPPMAPEVPPPLISPASRLTSKPKTQKPGIPRFASAHPVQSPRRLSEGSSSFSPLKSLKIEKESSISSTSSATSSSKTHTTPSSSHSQSSFTVTAPTSFSLSIPTPSYSSSSMSAQTLQESYSQPEPELHHRISSLSEQALGKRKASQDSAVKPHAKHSRSVTPRASTIPATFSTTQDQHPSSTVRLGGTSDTGDILETTVSGRFTPQPVAAPSNIIPTWDHNPHPYHLPHYHRHNTSVHAPWTTATQTQIFPAPTAVVNDRLSDRIDTRYRVGEENLTAAQGGDLDSSSSWDDPNWAVEKLWELQKNKGKPIIETLEGQQRVIQVCF</sequence>
<feature type="compositionally biased region" description="Low complexity" evidence="1">
    <location>
        <begin position="618"/>
        <end position="643"/>
    </location>
</feature>
<feature type="compositionally biased region" description="Pro residues" evidence="1">
    <location>
        <begin position="553"/>
        <end position="566"/>
    </location>
</feature>